<keyword evidence="10 11" id="KW-0998">Cell outer membrane</keyword>
<evidence type="ECO:0000256" key="2">
    <source>
        <dbReference type="ARBA" id="ARBA00022448"/>
    </source>
</evidence>
<evidence type="ECO:0000256" key="4">
    <source>
        <dbReference type="ARBA" id="ARBA00022496"/>
    </source>
</evidence>
<comment type="similarity">
    <text evidence="11 12">Belongs to the TonB-dependent receptor family.</text>
</comment>
<dbReference type="EMBL" id="JACHKA010000001">
    <property type="protein sequence ID" value="MBB5984926.1"/>
    <property type="molecule type" value="Genomic_DNA"/>
</dbReference>
<keyword evidence="16" id="KW-0675">Receptor</keyword>
<feature type="domain" description="TonB-dependent receptor plug" evidence="15">
    <location>
        <begin position="66"/>
        <end position="176"/>
    </location>
</feature>
<name>A0ABR6NCA6_9SPHN</name>
<evidence type="ECO:0000259" key="15">
    <source>
        <dbReference type="Pfam" id="PF07715"/>
    </source>
</evidence>
<feature type="chain" id="PRO_5045523327" evidence="13">
    <location>
        <begin position="27"/>
        <end position="850"/>
    </location>
</feature>
<keyword evidence="5 11" id="KW-0812">Transmembrane</keyword>
<gene>
    <name evidence="16" type="ORF">HNP60_000900</name>
</gene>
<evidence type="ECO:0000256" key="7">
    <source>
        <dbReference type="ARBA" id="ARBA00023065"/>
    </source>
</evidence>
<dbReference type="PANTHER" id="PTHR32552:SF81">
    <property type="entry name" value="TONB-DEPENDENT OUTER MEMBRANE RECEPTOR"/>
    <property type="match status" value="1"/>
</dbReference>
<evidence type="ECO:0000256" key="3">
    <source>
        <dbReference type="ARBA" id="ARBA00022452"/>
    </source>
</evidence>
<evidence type="ECO:0000256" key="11">
    <source>
        <dbReference type="PROSITE-ProRule" id="PRU01360"/>
    </source>
</evidence>
<evidence type="ECO:0000259" key="14">
    <source>
        <dbReference type="Pfam" id="PF00593"/>
    </source>
</evidence>
<evidence type="ECO:0000256" key="1">
    <source>
        <dbReference type="ARBA" id="ARBA00004571"/>
    </source>
</evidence>
<keyword evidence="13" id="KW-0732">Signal</keyword>
<dbReference type="InterPro" id="IPR012910">
    <property type="entry name" value="Plug_dom"/>
</dbReference>
<dbReference type="InterPro" id="IPR036942">
    <property type="entry name" value="Beta-barrel_TonB_sf"/>
</dbReference>
<keyword evidence="3 11" id="KW-1134">Transmembrane beta strand</keyword>
<keyword evidence="4" id="KW-0410">Iron transport</keyword>
<dbReference type="Pfam" id="PF00593">
    <property type="entry name" value="TonB_dep_Rec_b-barrel"/>
    <property type="match status" value="1"/>
</dbReference>
<accession>A0ABR6NCA6</accession>
<dbReference type="InterPro" id="IPR039426">
    <property type="entry name" value="TonB-dep_rcpt-like"/>
</dbReference>
<keyword evidence="9 11" id="KW-0472">Membrane</keyword>
<comment type="caution">
    <text evidence="16">The sequence shown here is derived from an EMBL/GenBank/DDBJ whole genome shotgun (WGS) entry which is preliminary data.</text>
</comment>
<organism evidence="16 17">
    <name type="scientific">Sphingobium lignivorans</name>
    <dbReference type="NCBI Taxonomy" id="2735886"/>
    <lineage>
        <taxon>Bacteria</taxon>
        <taxon>Pseudomonadati</taxon>
        <taxon>Pseudomonadota</taxon>
        <taxon>Alphaproteobacteria</taxon>
        <taxon>Sphingomonadales</taxon>
        <taxon>Sphingomonadaceae</taxon>
        <taxon>Sphingobium</taxon>
    </lineage>
</organism>
<dbReference type="Pfam" id="PF07715">
    <property type="entry name" value="Plug"/>
    <property type="match status" value="1"/>
</dbReference>
<proteinExistence type="inferred from homology"/>
<evidence type="ECO:0000256" key="6">
    <source>
        <dbReference type="ARBA" id="ARBA00023004"/>
    </source>
</evidence>
<sequence length="850" mass="91794">MTVLRHSLARTISRIGLASSSILASAAILATAAQAQAQAQGTATAAADENDDDVIVVTAQMREQNLQDVPLAITAVSGAQLEARSQTRLTDITAQSPNVILQQNPAGSGNSMRAFIRGVGQSDQSPSVEPGVGIYIDDIYFGTVTASAFDLTDLDRVEVLRGPQGTLAGMNSQGGAIRLYSKKPQGEGGSVEVALGNFKRRDIKASADFTVVPDALYARITGVTRNRDGYVTRYDYACLNPSDSDVVSGAIPRLAAVGTDCKLGELGNQSMYALRGSLRLAPAGSPLEINVSADYTRDESATQASVLIASAESASKGTASPSNRSGMSIPYQGVAFDDRFVPYGKYRRASSPLNDGYASYANFYDPGVMYSAAGPQPAGAPPSAIPAGAPLGPFIAPSASQVDGWGVSGTIDYEISPFFSLKSITGYRKYFSQSGSDNDNSPIVFIQDNSKFHHRQFSQELRLSGNLVNDTVHVTLGGYYYDAATRYEARIHTPFSGFCAAATPCFSFINDDTADLTTYAGFGNVAWDVTDRLTLEGGVRVTHQRKDYTFGRFNPDGLGEYLPLSNPENPLSGQVGTYKETLTDLRLAASYKVTPDVMLYAQYATGFKGGGISPRPYSFYQIRPFGAEKLKSYELGFKGDFLDRRVRLNVTGFYMDYEGYQGVPQVCIGLDGQELPPDRGGVSGLCGQYLNIGNAEVKGFELETTIRPVRGWSIDGSWSLTDFTFTSINYPTTSIVVGASRPGIGKWKWSIGTQYEADLGFGTLTPRVDVNYTPGYCGDFLCSPNAQVAKFTMVNARIAFQTIEKDWTVAVEATNLFDKYYFLNKFQNAFYTTGQPGRPREVALTVRRNF</sequence>
<dbReference type="Gene3D" id="2.40.170.20">
    <property type="entry name" value="TonB-dependent receptor, beta-barrel domain"/>
    <property type="match status" value="2"/>
</dbReference>
<evidence type="ECO:0000256" key="12">
    <source>
        <dbReference type="RuleBase" id="RU003357"/>
    </source>
</evidence>
<dbReference type="InterPro" id="IPR000531">
    <property type="entry name" value="Beta-barrel_TonB"/>
</dbReference>
<evidence type="ECO:0000313" key="17">
    <source>
        <dbReference type="Proteomes" id="UP001138540"/>
    </source>
</evidence>
<evidence type="ECO:0000256" key="9">
    <source>
        <dbReference type="ARBA" id="ARBA00023136"/>
    </source>
</evidence>
<keyword evidence="6" id="KW-0408">Iron</keyword>
<comment type="subcellular location">
    <subcellularLocation>
        <location evidence="1 11">Cell outer membrane</location>
        <topology evidence="1 11">Multi-pass membrane protein</topology>
    </subcellularLocation>
</comment>
<keyword evidence="7" id="KW-0406">Ion transport</keyword>
<feature type="domain" description="TonB-dependent receptor-like beta-barrel" evidence="14">
    <location>
        <begin position="352"/>
        <end position="816"/>
    </location>
</feature>
<dbReference type="PROSITE" id="PS52016">
    <property type="entry name" value="TONB_DEPENDENT_REC_3"/>
    <property type="match status" value="1"/>
</dbReference>
<evidence type="ECO:0000256" key="13">
    <source>
        <dbReference type="SAM" id="SignalP"/>
    </source>
</evidence>
<evidence type="ECO:0000256" key="8">
    <source>
        <dbReference type="ARBA" id="ARBA00023077"/>
    </source>
</evidence>
<evidence type="ECO:0000256" key="5">
    <source>
        <dbReference type="ARBA" id="ARBA00022692"/>
    </source>
</evidence>
<protein>
    <submittedName>
        <fullName evidence="16">Iron complex outermembrane receptor protein</fullName>
    </submittedName>
</protein>
<evidence type="ECO:0000256" key="10">
    <source>
        <dbReference type="ARBA" id="ARBA00023237"/>
    </source>
</evidence>
<keyword evidence="8 12" id="KW-0798">TonB box</keyword>
<dbReference type="Proteomes" id="UP001138540">
    <property type="component" value="Unassembled WGS sequence"/>
</dbReference>
<dbReference type="RefSeq" id="WP_184150663.1">
    <property type="nucleotide sequence ID" value="NZ_JACHKA010000001.1"/>
</dbReference>
<keyword evidence="17" id="KW-1185">Reference proteome</keyword>
<evidence type="ECO:0000313" key="16">
    <source>
        <dbReference type="EMBL" id="MBB5984926.1"/>
    </source>
</evidence>
<feature type="signal peptide" evidence="13">
    <location>
        <begin position="1"/>
        <end position="26"/>
    </location>
</feature>
<dbReference type="SUPFAM" id="SSF56935">
    <property type="entry name" value="Porins"/>
    <property type="match status" value="1"/>
</dbReference>
<keyword evidence="2 11" id="KW-0813">Transport</keyword>
<dbReference type="PANTHER" id="PTHR32552">
    <property type="entry name" value="FERRICHROME IRON RECEPTOR-RELATED"/>
    <property type="match status" value="1"/>
</dbReference>
<reference evidence="16 17" key="1">
    <citation type="submission" date="2020-08" db="EMBL/GenBank/DDBJ databases">
        <title>Exploring microbial biodiversity for novel pathways involved in the catabolism of aromatic compounds derived from lignin.</title>
        <authorList>
            <person name="Elkins J."/>
        </authorList>
    </citation>
    <scope>NUCLEOTIDE SEQUENCE [LARGE SCALE GENOMIC DNA]</scope>
    <source>
        <strain evidence="16 17">B1D3A</strain>
    </source>
</reference>